<keyword evidence="2" id="KW-0677">Repeat</keyword>
<evidence type="ECO:0000256" key="3">
    <source>
        <dbReference type="PROSITE-ProRule" id="PRU00708"/>
    </source>
</evidence>
<keyword evidence="6" id="KW-1185">Reference proteome</keyword>
<feature type="repeat" description="PPR" evidence="3">
    <location>
        <begin position="270"/>
        <end position="304"/>
    </location>
</feature>
<feature type="repeat" description="PPR" evidence="3">
    <location>
        <begin position="340"/>
        <end position="374"/>
    </location>
</feature>
<proteinExistence type="inferred from homology"/>
<organism evidence="5 6">
    <name type="scientific">Theobroma cacao</name>
    <name type="common">Cacao</name>
    <name type="synonym">Cocoa</name>
    <dbReference type="NCBI Taxonomy" id="3641"/>
    <lineage>
        <taxon>Eukaryota</taxon>
        <taxon>Viridiplantae</taxon>
        <taxon>Streptophyta</taxon>
        <taxon>Embryophyta</taxon>
        <taxon>Tracheophyta</taxon>
        <taxon>Spermatophyta</taxon>
        <taxon>Magnoliopsida</taxon>
        <taxon>eudicotyledons</taxon>
        <taxon>Gunneridae</taxon>
        <taxon>Pentapetalae</taxon>
        <taxon>rosids</taxon>
        <taxon>malvids</taxon>
        <taxon>Malvales</taxon>
        <taxon>Malvaceae</taxon>
        <taxon>Byttnerioideae</taxon>
        <taxon>Theobroma</taxon>
    </lineage>
</organism>
<name>A0A061G4E0_THECC</name>
<feature type="repeat" description="PPR" evidence="3">
    <location>
        <begin position="233"/>
        <end position="267"/>
    </location>
</feature>
<evidence type="ECO:0000256" key="2">
    <source>
        <dbReference type="ARBA" id="ARBA00022737"/>
    </source>
</evidence>
<dbReference type="Gramene" id="EOY24260">
    <property type="protein sequence ID" value="EOY24260"/>
    <property type="gene ID" value="TCM_015917"/>
</dbReference>
<dbReference type="EMBL" id="CM001881">
    <property type="protein sequence ID" value="EOY24261.1"/>
    <property type="molecule type" value="Genomic_DNA"/>
</dbReference>
<sequence>MPILSLSRFISISISSKPNKIFTFLFSTASSADKFFTHLQKKQSNIEKTLALVNSKLDSNCVCEVLERCCFDKSQMGLRFFIWAGLQSNYRHSSYMYSKACEFLKIKQNPFLVLDVIEAYKVEKCLVNVKMFKVVLNLCREARITDEALLVLRKMPEFNLRPDTTTYNVVIRLICEKGDMDMADKLMKDMGLIDLYPDMITYLAMIKGFCNAGRLEDACGLFQVMREHGCFPNAVAYSALLEGICRYGSVEKALELLGEMEKEGDGCSPNVITYTSVIQSFCEKGQTTKALRVLDRMGTCGCAPNRVTVSTLIKRLCAEGHVEEAYKLIDKVVPGGGVSDGDCYSSLVVSLIRIKRLDEAEKLFRKMLATGAKPDSIACSIMIREICQEGRVLDGFYLYEEIERMRYLSSIDADIYSILLVGLCRQSHSVEAAKLARSMLEKRIRLKAPYVDKIIEHLKNCGDKQLVTELGRIGRILFRMILV</sequence>
<dbReference type="Gramene" id="EOY24259">
    <property type="protein sequence ID" value="EOY24259"/>
    <property type="gene ID" value="TCM_015917"/>
</dbReference>
<dbReference type="Pfam" id="PF13041">
    <property type="entry name" value="PPR_2"/>
    <property type="match status" value="1"/>
</dbReference>
<dbReference type="Gramene" id="EOY24261">
    <property type="protein sequence ID" value="EOY24261"/>
    <property type="gene ID" value="TCM_015917"/>
</dbReference>
<feature type="repeat" description="PPR" evidence="3">
    <location>
        <begin position="128"/>
        <end position="162"/>
    </location>
</feature>
<gene>
    <name evidence="5" type="ORF">TCM_015917</name>
</gene>
<dbReference type="PROSITE" id="PS51375">
    <property type="entry name" value="PPR"/>
    <property type="match status" value="7"/>
</dbReference>
<dbReference type="InterPro" id="IPR011990">
    <property type="entry name" value="TPR-like_helical_dom_sf"/>
</dbReference>
<reference evidence="5 6" key="1">
    <citation type="journal article" date="2013" name="Genome Biol.">
        <title>The genome sequence of the most widely cultivated cacao type and its use to identify candidate genes regulating pod color.</title>
        <authorList>
            <person name="Motamayor J.C."/>
            <person name="Mockaitis K."/>
            <person name="Schmutz J."/>
            <person name="Haiminen N."/>
            <person name="Iii D.L."/>
            <person name="Cornejo O."/>
            <person name="Findley S.D."/>
            <person name="Zheng P."/>
            <person name="Utro F."/>
            <person name="Royaert S."/>
            <person name="Saski C."/>
            <person name="Jenkins J."/>
            <person name="Podicheti R."/>
            <person name="Zhao M."/>
            <person name="Scheffler B.E."/>
            <person name="Stack J.C."/>
            <person name="Feltus F.A."/>
            <person name="Mustiga G.M."/>
            <person name="Amores F."/>
            <person name="Phillips W."/>
            <person name="Marelli J.P."/>
            <person name="May G.D."/>
            <person name="Shapiro H."/>
            <person name="Ma J."/>
            <person name="Bustamante C.D."/>
            <person name="Schnell R.J."/>
            <person name="Main D."/>
            <person name="Gilbert D."/>
            <person name="Parida L."/>
            <person name="Kuhn D.N."/>
        </authorList>
    </citation>
    <scope>NUCLEOTIDE SEQUENCE [LARGE SCALE GENOMIC DNA]</scope>
    <source>
        <strain evidence="6">cv. Matina 1-6</strain>
    </source>
</reference>
<feature type="repeat" description="PPR" evidence="3">
    <location>
        <begin position="163"/>
        <end position="197"/>
    </location>
</feature>
<dbReference type="Pfam" id="PF17177">
    <property type="entry name" value="PPR_long"/>
    <property type="match status" value="1"/>
</dbReference>
<dbReference type="Gene3D" id="1.25.40.10">
    <property type="entry name" value="Tetratricopeptide repeat domain"/>
    <property type="match status" value="4"/>
</dbReference>
<dbReference type="InterPro" id="IPR002885">
    <property type="entry name" value="PPR_rpt"/>
</dbReference>
<evidence type="ECO:0000259" key="4">
    <source>
        <dbReference type="Pfam" id="PF17177"/>
    </source>
</evidence>
<dbReference type="Proteomes" id="UP000026915">
    <property type="component" value="Chromosome 3"/>
</dbReference>
<dbReference type="NCBIfam" id="TIGR00756">
    <property type="entry name" value="PPR"/>
    <property type="match status" value="5"/>
</dbReference>
<protein>
    <submittedName>
        <fullName evidence="5">Tetratricopeptide repeat-like superfamily protein, putative isoform 1</fullName>
    </submittedName>
</protein>
<dbReference type="eggNOG" id="KOG4197">
    <property type="taxonomic scope" value="Eukaryota"/>
</dbReference>
<dbReference type="EMBL" id="CM001881">
    <property type="protein sequence ID" value="EOY24260.1"/>
    <property type="molecule type" value="Genomic_DNA"/>
</dbReference>
<feature type="domain" description="PROP1-like PPR" evidence="4">
    <location>
        <begin position="114"/>
        <end position="259"/>
    </location>
</feature>
<dbReference type="InParanoid" id="A0A061G4E0"/>
<feature type="repeat" description="PPR" evidence="3">
    <location>
        <begin position="412"/>
        <end position="446"/>
    </location>
</feature>
<dbReference type="EMBL" id="CM001881">
    <property type="protein sequence ID" value="EOY24259.1"/>
    <property type="molecule type" value="Genomic_DNA"/>
</dbReference>
<dbReference type="PANTHER" id="PTHR47447:SF22">
    <property type="entry name" value="TETRATRICOPEPTIDE-LIKE HELICAL DOMAIN SUPERFAMILY"/>
    <property type="match status" value="1"/>
</dbReference>
<evidence type="ECO:0000313" key="5">
    <source>
        <dbReference type="EMBL" id="EOY24258.1"/>
    </source>
</evidence>
<dbReference type="Pfam" id="PF01535">
    <property type="entry name" value="PPR"/>
    <property type="match status" value="2"/>
</dbReference>
<dbReference type="AlphaFoldDB" id="A0A061G4E0"/>
<dbReference type="EMBL" id="CM001881">
    <property type="protein sequence ID" value="EOY24258.1"/>
    <property type="molecule type" value="Genomic_DNA"/>
</dbReference>
<dbReference type="PANTHER" id="PTHR47447">
    <property type="entry name" value="OS03G0856100 PROTEIN"/>
    <property type="match status" value="1"/>
</dbReference>
<comment type="similarity">
    <text evidence="1">Belongs to the PPR family. P subfamily.</text>
</comment>
<evidence type="ECO:0000256" key="1">
    <source>
        <dbReference type="ARBA" id="ARBA00007626"/>
    </source>
</evidence>
<dbReference type="OMA" id="CLVNVKM"/>
<dbReference type="Gramene" id="EOY24258">
    <property type="protein sequence ID" value="EOY24258"/>
    <property type="gene ID" value="TCM_015917"/>
</dbReference>
<dbReference type="InterPro" id="IPR033443">
    <property type="entry name" value="PROP1-like_PPR_dom"/>
</dbReference>
<evidence type="ECO:0000313" key="6">
    <source>
        <dbReference type="Proteomes" id="UP000026915"/>
    </source>
</evidence>
<dbReference type="HOGENOM" id="CLU_002706_49_0_1"/>
<feature type="repeat" description="PPR" evidence="3">
    <location>
        <begin position="198"/>
        <end position="232"/>
    </location>
</feature>
<dbReference type="FunCoup" id="A0A061G4E0">
    <property type="interactions" value="223"/>
</dbReference>
<accession>A0A061G4E0</accession>